<dbReference type="SUPFAM" id="SSF49344">
    <property type="entry name" value="CBD9-like"/>
    <property type="match status" value="1"/>
</dbReference>
<sequence length="1006" mass="112041" precursor="true">MTFRIAALCGTLLFLLQSSALCEEHTRDDFTLRDVQLLGEKLGWAVGDGGTVWQRTDGEHWTRLNTPTEMPLHAVCFLTDKIGWIVGGEALPIHGERTPTSQACVLFTEDGGKSWRFTKPDGVPRMRAVRFFGLEDGIALCDSSPQVPTGLIRTHDGGKSWQPVEGDRAPWFESAAFVDLDTVLLAGQQSRFSIFREGRLLPTRIADFGLRGFHDVTLQGGDVGWAVGDGGLILKNDTTGLSWTMPPASLPSSVRAEFDLFAVAARGEHVWVAGKPGSVIWHSADAGQTWESQPTGQTVPLLAMEFVNEKVGVAVGALGAILQTTDGGATWLSLHAESRRAALMAVTARPAAQRGLLHSKVDGVDGYRSIAHVPVRHDVGDDTQREEALSLAVHDAVAIAGGSAVDADWRFPVDIPGIERSTERLVEVWNNRTDGKFEATLLGSLVRRLRMWRPSVVVLDQPMAGEELTRLINLAVTTAITQAADGTRFPQHAEDAFLTPWKVERVFYRLPDGSVGDVVIDPARLDPQFAFEGVDRSLRADERLTTGVDVATPLVYRFHDHSSLQSNVSPRDFFMRLNISPGGDARRLPLTESLNAIEQQARTQQLQQWRHWRGMLDQQLRDGENIAEFIAHVGPTTQQLPEGWRERELQRIFQSMRDQSDWSALETLTEGLLQDPQPSELRAQAAQWLMAYWAGSEPHWYRQGDDHITAQHLTAQPDGSASGRTRKSPRLLQRRDERALSLGLRLFKEQPELLRRVEITRPLITVINRRRGNPLADALIRNLSRPEATDAEATAALTELLQPELAVGAKSEHYTCRRTLERPKLDGKLAEPCWSEAEEIRLKAVGPSSPTLRDEPFVLMAHDEEFLYLTASVPRHSAFPPEELQLASREHDESLVDQDRIELTLDLDRDHETCYRLVVDHRGHTAEDCWGDIRWNPKWYVAAEGDAGRWRVEVAIPFDQLGPTSPQSGAQWAMTLRRIIPAYGVQQWGEGQSFGRLAFTSAVAKR</sequence>
<dbReference type="GO" id="GO:0015979">
    <property type="term" value="P:photosynthesis"/>
    <property type="evidence" value="ECO:0007669"/>
    <property type="project" value="UniProtKB-KW"/>
</dbReference>
<dbReference type="KEGG" id="chya:V22_42160"/>
<evidence type="ECO:0000256" key="3">
    <source>
        <dbReference type="SAM" id="SignalP"/>
    </source>
</evidence>
<dbReference type="EMBL" id="CP036316">
    <property type="protein sequence ID" value="QDT66944.1"/>
    <property type="molecule type" value="Genomic_DNA"/>
</dbReference>
<dbReference type="AlphaFoldDB" id="A0A517TEZ3"/>
<dbReference type="InterPro" id="IPR015943">
    <property type="entry name" value="WD40/YVTN_repeat-like_dom_sf"/>
</dbReference>
<evidence type="ECO:0000256" key="2">
    <source>
        <dbReference type="ARBA" id="ARBA00023276"/>
    </source>
</evidence>
<evidence type="ECO:0000313" key="5">
    <source>
        <dbReference type="EMBL" id="QDT66944.1"/>
    </source>
</evidence>
<reference evidence="5 6" key="1">
    <citation type="submission" date="2019-02" db="EMBL/GenBank/DDBJ databases">
        <title>Deep-cultivation of Planctomycetes and their phenomic and genomic characterization uncovers novel biology.</title>
        <authorList>
            <person name="Wiegand S."/>
            <person name="Jogler M."/>
            <person name="Boedeker C."/>
            <person name="Pinto D."/>
            <person name="Vollmers J."/>
            <person name="Rivas-Marin E."/>
            <person name="Kohn T."/>
            <person name="Peeters S.H."/>
            <person name="Heuer A."/>
            <person name="Rast P."/>
            <person name="Oberbeckmann S."/>
            <person name="Bunk B."/>
            <person name="Jeske O."/>
            <person name="Meyerdierks A."/>
            <person name="Storesund J.E."/>
            <person name="Kallscheuer N."/>
            <person name="Luecker S."/>
            <person name="Lage O.M."/>
            <person name="Pohl T."/>
            <person name="Merkel B.J."/>
            <person name="Hornburger P."/>
            <person name="Mueller R.-W."/>
            <person name="Bruemmer F."/>
            <person name="Labrenz M."/>
            <person name="Spormann A.M."/>
            <person name="Op den Camp H."/>
            <person name="Overmann J."/>
            <person name="Amann R."/>
            <person name="Jetten M.S.M."/>
            <person name="Mascher T."/>
            <person name="Medema M.H."/>
            <person name="Devos D.P."/>
            <person name="Kaster A.-K."/>
            <person name="Ovreas L."/>
            <person name="Rohde M."/>
            <person name="Galperin M.Y."/>
            <person name="Jogler C."/>
        </authorList>
    </citation>
    <scope>NUCLEOTIDE SEQUENCE [LARGE SCALE GENOMIC DNA]</scope>
    <source>
        <strain evidence="5 6">V22</strain>
    </source>
</reference>
<gene>
    <name evidence="5" type="primary">hcf136</name>
    <name evidence="5" type="ORF">V22_42160</name>
</gene>
<accession>A0A517TEZ3</accession>
<dbReference type="PANTHER" id="PTHR47199">
    <property type="entry name" value="PHOTOSYSTEM II STABILITY/ASSEMBLY FACTOR HCF136, CHLOROPLASTIC"/>
    <property type="match status" value="1"/>
</dbReference>
<dbReference type="Proteomes" id="UP000319976">
    <property type="component" value="Chromosome"/>
</dbReference>
<dbReference type="Gene3D" id="2.130.10.10">
    <property type="entry name" value="YVTN repeat-like/Quinoprotein amine dehydrogenase"/>
    <property type="match status" value="1"/>
</dbReference>
<evidence type="ECO:0000256" key="1">
    <source>
        <dbReference type="ARBA" id="ARBA00022531"/>
    </source>
</evidence>
<name>A0A517TEZ3_9PLAN</name>
<dbReference type="Gene3D" id="2.60.40.1190">
    <property type="match status" value="1"/>
</dbReference>
<keyword evidence="6" id="KW-1185">Reference proteome</keyword>
<protein>
    <submittedName>
        <fullName evidence="5">Ycf48-like protein</fullName>
    </submittedName>
</protein>
<organism evidence="5 6">
    <name type="scientific">Calycomorphotria hydatis</name>
    <dbReference type="NCBI Taxonomy" id="2528027"/>
    <lineage>
        <taxon>Bacteria</taxon>
        <taxon>Pseudomonadati</taxon>
        <taxon>Planctomycetota</taxon>
        <taxon>Planctomycetia</taxon>
        <taxon>Planctomycetales</taxon>
        <taxon>Planctomycetaceae</taxon>
        <taxon>Calycomorphotria</taxon>
    </lineage>
</organism>
<dbReference type="GO" id="GO:0009523">
    <property type="term" value="C:photosystem II"/>
    <property type="evidence" value="ECO:0007669"/>
    <property type="project" value="UniProtKB-KW"/>
</dbReference>
<feature type="domain" description="Photosynthesis system II assembly factor Ycf48/Hcf136-like" evidence="4">
    <location>
        <begin position="214"/>
        <end position="296"/>
    </location>
</feature>
<keyword evidence="2" id="KW-0604">Photosystem II</keyword>
<feature type="chain" id="PRO_5021812185" evidence="3">
    <location>
        <begin position="23"/>
        <end position="1006"/>
    </location>
</feature>
<dbReference type="Pfam" id="PF14870">
    <property type="entry name" value="PSII_BNR"/>
    <property type="match status" value="1"/>
</dbReference>
<dbReference type="InterPro" id="IPR028203">
    <property type="entry name" value="PSII_CF48-like_dom"/>
</dbReference>
<keyword evidence="3" id="KW-0732">Signal</keyword>
<dbReference type="RefSeq" id="WP_145266500.1">
    <property type="nucleotide sequence ID" value="NZ_CP036316.1"/>
</dbReference>
<dbReference type="SUPFAM" id="SSF110296">
    <property type="entry name" value="Oligoxyloglucan reducing end-specific cellobiohydrolase"/>
    <property type="match status" value="2"/>
</dbReference>
<feature type="signal peptide" evidence="3">
    <location>
        <begin position="1"/>
        <end position="22"/>
    </location>
</feature>
<proteinExistence type="predicted"/>
<dbReference type="PANTHER" id="PTHR47199:SF2">
    <property type="entry name" value="PHOTOSYSTEM II STABILITY_ASSEMBLY FACTOR HCF136, CHLOROPLASTIC"/>
    <property type="match status" value="1"/>
</dbReference>
<keyword evidence="1" id="KW-0602">Photosynthesis</keyword>
<evidence type="ECO:0000259" key="4">
    <source>
        <dbReference type="Pfam" id="PF14870"/>
    </source>
</evidence>
<dbReference type="OrthoDB" id="226401at2"/>
<evidence type="ECO:0000313" key="6">
    <source>
        <dbReference type="Proteomes" id="UP000319976"/>
    </source>
</evidence>